<sequence>MSKPQPSKRSSMSPPNLKQSQSQKVVKQTFQNNEIGGNAIESKRLTAEGKKYFFGKSGYQINFDNAFTLFNEAIAKDPSNSEAFHLRGKCRMEMHDYTNAQYDFTMALKLDKNDKKKQAEHLNCAGQAMYYQGKLDEALTQFDKAIKIEREVASHFYFRAMVKQKVNRIEEAVEDYQKALDKGLNDQNTMWYAYYNKGVCLRKLSRIDEAIIDFKKAVELQGDRSSGHDNLGMALFDKGAFDEALFVFSRAISIDSEPSHYSHRGITFFKLGKYEEALNDFHMAISKNEDEPLFYYQRGNVYLNQQRYEEAHDDYDKALRLDEKNSKYWHAKGLAYEGQQSKLLGDLGMQHRLNAIEMYQKALFYAENDFISSEFHLGKMLHLTNQFPQALKRMSNVVQKMPDDVDVYIQRGQIYQDMGNHQYAIRDFNKSLQLNPEKAEPYYYRGISQMKSKLYYEALDDFNQSKNLSKETDPILPGIFDGQGSCYLLLKEYDKAITYFNQAINQQPQNVKFLLNRSNCYQIIQSYKDAISDLDKALLISPKDPQLFYKLGLAYYKLPNFKRAIKTLKRALKNSPYVSYEADIYYHIGIAYANLDKYERSLYPLTKVNIQKLQILFQCIEMIPNEIRYIHERAKSYQLIEFHKEAIEDFSNVIKRNPKNAHAHFRRAFSYKSLGNFQQAADDFEKAKQLDPLNHKLVVNYKRLKGVNCIVLCQPGEEKIF</sequence>
<feature type="coiled-coil region" evidence="4">
    <location>
        <begin position="159"/>
        <end position="186"/>
    </location>
</feature>
<feature type="region of interest" description="Disordered" evidence="5">
    <location>
        <begin position="1"/>
        <end position="23"/>
    </location>
</feature>
<feature type="repeat" description="TPR" evidence="3">
    <location>
        <begin position="258"/>
        <end position="291"/>
    </location>
</feature>
<reference evidence="6 7" key="1">
    <citation type="submission" date="2014-06" db="EMBL/GenBank/DDBJ databases">
        <authorList>
            <person name="Swart Estienne"/>
        </authorList>
    </citation>
    <scope>NUCLEOTIDE SEQUENCE [LARGE SCALE GENOMIC DNA]</scope>
    <source>
        <strain evidence="6 7">130c</strain>
    </source>
</reference>
<evidence type="ECO:0000313" key="6">
    <source>
        <dbReference type="EMBL" id="CDW73408.1"/>
    </source>
</evidence>
<dbReference type="InterPro" id="IPR011990">
    <property type="entry name" value="TPR-like_helical_dom_sf"/>
</dbReference>
<dbReference type="SUPFAM" id="SSF48452">
    <property type="entry name" value="TPR-like"/>
    <property type="match status" value="3"/>
</dbReference>
<dbReference type="InterPro" id="IPR019734">
    <property type="entry name" value="TPR_rpt"/>
</dbReference>
<dbReference type="AlphaFoldDB" id="A0A077ZU28"/>
<dbReference type="Pfam" id="PF00515">
    <property type="entry name" value="TPR_1"/>
    <property type="match status" value="4"/>
</dbReference>
<evidence type="ECO:0000256" key="5">
    <source>
        <dbReference type="SAM" id="MobiDB-lite"/>
    </source>
</evidence>
<accession>A0A077ZU28</accession>
<dbReference type="PANTHER" id="PTHR44858">
    <property type="entry name" value="TETRATRICOPEPTIDE REPEAT PROTEIN 6"/>
    <property type="match status" value="1"/>
</dbReference>
<keyword evidence="1" id="KW-0677">Repeat</keyword>
<feature type="repeat" description="TPR" evidence="3">
    <location>
        <begin position="292"/>
        <end position="325"/>
    </location>
</feature>
<evidence type="ECO:0000313" key="7">
    <source>
        <dbReference type="Proteomes" id="UP000039865"/>
    </source>
</evidence>
<feature type="repeat" description="TPR" evidence="3">
    <location>
        <begin position="191"/>
        <end position="224"/>
    </location>
</feature>
<organism evidence="6 7">
    <name type="scientific">Stylonychia lemnae</name>
    <name type="common">Ciliate</name>
    <dbReference type="NCBI Taxonomy" id="5949"/>
    <lineage>
        <taxon>Eukaryota</taxon>
        <taxon>Sar</taxon>
        <taxon>Alveolata</taxon>
        <taxon>Ciliophora</taxon>
        <taxon>Intramacronucleata</taxon>
        <taxon>Spirotrichea</taxon>
        <taxon>Stichotrichia</taxon>
        <taxon>Sporadotrichida</taxon>
        <taxon>Oxytrichidae</taxon>
        <taxon>Stylonychinae</taxon>
        <taxon>Stylonychia</taxon>
    </lineage>
</organism>
<feature type="repeat" description="TPR" evidence="3">
    <location>
        <begin position="119"/>
        <end position="152"/>
    </location>
</feature>
<dbReference type="PROSITE" id="PS50293">
    <property type="entry name" value="TPR_REGION"/>
    <property type="match status" value="3"/>
</dbReference>
<dbReference type="OrthoDB" id="1926212at2759"/>
<evidence type="ECO:0000256" key="3">
    <source>
        <dbReference type="PROSITE-ProRule" id="PRU00339"/>
    </source>
</evidence>
<feature type="repeat" description="TPR" evidence="3">
    <location>
        <begin position="661"/>
        <end position="694"/>
    </location>
</feature>
<dbReference type="PANTHER" id="PTHR44858:SF1">
    <property type="entry name" value="UDP-N-ACETYLGLUCOSAMINE--PEPTIDE N-ACETYLGLUCOSAMINYLTRANSFERASE SPINDLY-RELATED"/>
    <property type="match status" value="1"/>
</dbReference>
<dbReference type="Gene3D" id="1.25.40.10">
    <property type="entry name" value="Tetratricopeptide repeat domain"/>
    <property type="match status" value="8"/>
</dbReference>
<dbReference type="PROSITE" id="PS50005">
    <property type="entry name" value="TPR"/>
    <property type="match status" value="10"/>
</dbReference>
<dbReference type="Pfam" id="PF13181">
    <property type="entry name" value="TPR_8"/>
    <property type="match status" value="2"/>
</dbReference>
<name>A0A077ZU28_STYLE</name>
<dbReference type="EMBL" id="CCKQ01002317">
    <property type="protein sequence ID" value="CDW73408.1"/>
    <property type="molecule type" value="Genomic_DNA"/>
</dbReference>
<evidence type="ECO:0000256" key="1">
    <source>
        <dbReference type="ARBA" id="ARBA00022737"/>
    </source>
</evidence>
<dbReference type="Proteomes" id="UP000039865">
    <property type="component" value="Unassembled WGS sequence"/>
</dbReference>
<dbReference type="SMART" id="SM00028">
    <property type="entry name" value="TPR"/>
    <property type="match status" value="15"/>
</dbReference>
<proteinExistence type="predicted"/>
<protein>
    <submittedName>
        <fullName evidence="6">Tetratricopeptide tpr_1 repeat-containing protein</fullName>
    </submittedName>
</protein>
<feature type="compositionally biased region" description="Polar residues" evidence="5">
    <location>
        <begin position="1"/>
        <end position="17"/>
    </location>
</feature>
<keyword evidence="4" id="KW-0175">Coiled coil</keyword>
<dbReference type="InParanoid" id="A0A077ZU28"/>
<keyword evidence="7" id="KW-1185">Reference proteome</keyword>
<feature type="repeat" description="TPR" evidence="3">
    <location>
        <begin position="81"/>
        <end position="114"/>
    </location>
</feature>
<dbReference type="OMA" id="HNEARES"/>
<gene>
    <name evidence="6" type="primary">Contig13043.g13907</name>
    <name evidence="6" type="ORF">STYLEM_2385</name>
</gene>
<dbReference type="Pfam" id="PF13414">
    <property type="entry name" value="TPR_11"/>
    <property type="match status" value="1"/>
</dbReference>
<feature type="repeat" description="TPR" evidence="3">
    <location>
        <begin position="477"/>
        <end position="510"/>
    </location>
</feature>
<keyword evidence="2 3" id="KW-0802">TPR repeat</keyword>
<feature type="repeat" description="TPR" evidence="3">
    <location>
        <begin position="405"/>
        <end position="438"/>
    </location>
</feature>
<feature type="repeat" description="TPR" evidence="3">
    <location>
        <begin position="511"/>
        <end position="544"/>
    </location>
</feature>
<evidence type="ECO:0000256" key="4">
    <source>
        <dbReference type="SAM" id="Coils"/>
    </source>
</evidence>
<dbReference type="InterPro" id="IPR050498">
    <property type="entry name" value="Ycf3"/>
</dbReference>
<feature type="repeat" description="TPR" evidence="3">
    <location>
        <begin position="545"/>
        <end position="578"/>
    </location>
</feature>
<evidence type="ECO:0000256" key="2">
    <source>
        <dbReference type="ARBA" id="ARBA00022803"/>
    </source>
</evidence>